<evidence type="ECO:0000256" key="4">
    <source>
        <dbReference type="ARBA" id="ARBA00022692"/>
    </source>
</evidence>
<dbReference type="PANTHER" id="PTHR43744">
    <property type="entry name" value="ABC TRANSPORTER PERMEASE PROTEIN MG189-RELATED-RELATED"/>
    <property type="match status" value="1"/>
</dbReference>
<keyword evidence="4 7" id="KW-0812">Transmembrane</keyword>
<dbReference type="RefSeq" id="WP_109625143.1">
    <property type="nucleotide sequence ID" value="NZ_JANKBI010000005.1"/>
</dbReference>
<evidence type="ECO:0000256" key="2">
    <source>
        <dbReference type="ARBA" id="ARBA00022448"/>
    </source>
</evidence>
<evidence type="ECO:0000259" key="8">
    <source>
        <dbReference type="PROSITE" id="PS50928"/>
    </source>
</evidence>
<feature type="domain" description="ABC transmembrane type-1" evidence="8">
    <location>
        <begin position="77"/>
        <end position="286"/>
    </location>
</feature>
<dbReference type="Pfam" id="PF00528">
    <property type="entry name" value="BPD_transp_1"/>
    <property type="match status" value="1"/>
</dbReference>
<organism evidence="9 10">
    <name type="scientific">Murimonas intestini</name>
    <dbReference type="NCBI Taxonomy" id="1337051"/>
    <lineage>
        <taxon>Bacteria</taxon>
        <taxon>Bacillati</taxon>
        <taxon>Bacillota</taxon>
        <taxon>Clostridia</taxon>
        <taxon>Lachnospirales</taxon>
        <taxon>Lachnospiraceae</taxon>
        <taxon>Murimonas</taxon>
    </lineage>
</organism>
<dbReference type="PROSITE" id="PS50928">
    <property type="entry name" value="ABC_TM1"/>
    <property type="match status" value="1"/>
</dbReference>
<protein>
    <submittedName>
        <fullName evidence="9">Aldouronate transport system permease protein</fullName>
    </submittedName>
</protein>
<keyword evidence="6 7" id="KW-0472">Membrane</keyword>
<sequence length="301" mass="33127">MNEKRKINESTVWQIAAHAVMIIGSLLALLPFVLLVIASFTDNQTALINGYSFAPAKWSLEAYKYIASEWGTIGRAYMMTIVVTVVGTVLSLVITSTFAFAVSNDKLPGHKILMFLSIFTMLFNGGIVASYYVYSNIFHIKNTIWALIVPSFLMSPFNVVLVKNYFTNSISPSILEAAKIDGAGVFSVFTKIVLPLSVPILATIGLMTGIGYWNDWTNGLYFLTENGGSQYFTIQIVLNKINENINFLANNSELAAKATQQLPSTTMRMAVAVIGILPVMCAYPFFQKYFVKGITLGGVKE</sequence>
<dbReference type="Proteomes" id="UP000245412">
    <property type="component" value="Unassembled WGS sequence"/>
</dbReference>
<evidence type="ECO:0000256" key="3">
    <source>
        <dbReference type="ARBA" id="ARBA00022475"/>
    </source>
</evidence>
<evidence type="ECO:0000256" key="6">
    <source>
        <dbReference type="ARBA" id="ARBA00023136"/>
    </source>
</evidence>
<dbReference type="PANTHER" id="PTHR43744:SF9">
    <property type="entry name" value="POLYGALACTURONAN_RHAMNOGALACTURONAN TRANSPORT SYSTEM PERMEASE PROTEIN YTCP"/>
    <property type="match status" value="1"/>
</dbReference>
<dbReference type="GO" id="GO:0055085">
    <property type="term" value="P:transmembrane transport"/>
    <property type="evidence" value="ECO:0007669"/>
    <property type="project" value="InterPro"/>
</dbReference>
<evidence type="ECO:0000313" key="10">
    <source>
        <dbReference type="Proteomes" id="UP000245412"/>
    </source>
</evidence>
<feature type="transmembrane region" description="Helical" evidence="7">
    <location>
        <begin position="144"/>
        <end position="162"/>
    </location>
</feature>
<feature type="transmembrane region" description="Helical" evidence="7">
    <location>
        <begin position="183"/>
        <end position="213"/>
    </location>
</feature>
<evidence type="ECO:0000256" key="7">
    <source>
        <dbReference type="RuleBase" id="RU363032"/>
    </source>
</evidence>
<comment type="similarity">
    <text evidence="7">Belongs to the binding-protein-dependent transport system permease family.</text>
</comment>
<feature type="transmembrane region" description="Helical" evidence="7">
    <location>
        <begin position="12"/>
        <end position="37"/>
    </location>
</feature>
<dbReference type="SUPFAM" id="SSF161098">
    <property type="entry name" value="MetI-like"/>
    <property type="match status" value="1"/>
</dbReference>
<dbReference type="EMBL" id="QGGY01000002">
    <property type="protein sequence ID" value="PWJ78215.1"/>
    <property type="molecule type" value="Genomic_DNA"/>
</dbReference>
<feature type="transmembrane region" description="Helical" evidence="7">
    <location>
        <begin position="267"/>
        <end position="286"/>
    </location>
</feature>
<dbReference type="InterPro" id="IPR035906">
    <property type="entry name" value="MetI-like_sf"/>
</dbReference>
<comment type="subcellular location">
    <subcellularLocation>
        <location evidence="1 7">Cell membrane</location>
        <topology evidence="1 7">Multi-pass membrane protein</topology>
    </subcellularLocation>
</comment>
<name>A0AB73T8A8_9FIRM</name>
<keyword evidence="10" id="KW-1185">Reference proteome</keyword>
<keyword evidence="2 7" id="KW-0813">Transport</keyword>
<accession>A0AB73T8A8</accession>
<keyword evidence="5 7" id="KW-1133">Transmembrane helix</keyword>
<dbReference type="Gene3D" id="1.10.3720.10">
    <property type="entry name" value="MetI-like"/>
    <property type="match status" value="1"/>
</dbReference>
<gene>
    <name evidence="9" type="ORF">C7383_102351</name>
</gene>
<feature type="transmembrane region" description="Helical" evidence="7">
    <location>
        <begin position="112"/>
        <end position="132"/>
    </location>
</feature>
<evidence type="ECO:0000256" key="5">
    <source>
        <dbReference type="ARBA" id="ARBA00022989"/>
    </source>
</evidence>
<dbReference type="GO" id="GO:0005886">
    <property type="term" value="C:plasma membrane"/>
    <property type="evidence" value="ECO:0007669"/>
    <property type="project" value="UniProtKB-SubCell"/>
</dbReference>
<dbReference type="InterPro" id="IPR000515">
    <property type="entry name" value="MetI-like"/>
</dbReference>
<dbReference type="AlphaFoldDB" id="A0AB73T8A8"/>
<feature type="transmembrane region" description="Helical" evidence="7">
    <location>
        <begin position="76"/>
        <end position="100"/>
    </location>
</feature>
<evidence type="ECO:0000256" key="1">
    <source>
        <dbReference type="ARBA" id="ARBA00004651"/>
    </source>
</evidence>
<dbReference type="CDD" id="cd06261">
    <property type="entry name" value="TM_PBP2"/>
    <property type="match status" value="1"/>
</dbReference>
<reference evidence="9 10" key="1">
    <citation type="submission" date="2018-05" db="EMBL/GenBank/DDBJ databases">
        <authorList>
            <person name="Goeker M."/>
            <person name="Huntemann M."/>
            <person name="Clum A."/>
            <person name="Pillay M."/>
            <person name="Palaniappan K."/>
            <person name="Varghese N."/>
            <person name="Mikhailova N."/>
            <person name="Stamatis D."/>
            <person name="Reddy T."/>
            <person name="Daum C."/>
            <person name="Shapiro N."/>
            <person name="Ivanova N."/>
            <person name="Kyrpides N."/>
            <person name="Woyke T."/>
        </authorList>
    </citation>
    <scope>NUCLEOTIDE SEQUENCE [LARGE SCALE GENOMIC DNA]</scope>
    <source>
        <strain evidence="9 10">DSM 26524</strain>
    </source>
</reference>
<evidence type="ECO:0000313" key="9">
    <source>
        <dbReference type="EMBL" id="PWJ78215.1"/>
    </source>
</evidence>
<keyword evidence="3" id="KW-1003">Cell membrane</keyword>
<proteinExistence type="inferred from homology"/>
<comment type="caution">
    <text evidence="9">The sequence shown here is derived from an EMBL/GenBank/DDBJ whole genome shotgun (WGS) entry which is preliminary data.</text>
</comment>